<dbReference type="RefSeq" id="XP_056851263.1">
    <property type="nucleotide sequence ID" value="XM_056995283.1"/>
</dbReference>
<dbReference type="GeneID" id="108824824"/>
<reference evidence="4 5" key="2">
    <citation type="submission" date="2025-04" db="UniProtKB">
        <authorList>
            <consortium name="RefSeq"/>
        </authorList>
    </citation>
    <scope>IDENTIFICATION</scope>
    <source>
        <tissue evidence="4 5">Leaf</tissue>
    </source>
</reference>
<dbReference type="OrthoDB" id="1111743at2759"/>
<keyword evidence="1" id="KW-0175">Coiled coil</keyword>
<evidence type="ECO:0000256" key="1">
    <source>
        <dbReference type="SAM" id="Coils"/>
    </source>
</evidence>
<evidence type="ECO:0000313" key="3">
    <source>
        <dbReference type="Proteomes" id="UP000504610"/>
    </source>
</evidence>
<evidence type="ECO:0000256" key="2">
    <source>
        <dbReference type="SAM" id="MobiDB-lite"/>
    </source>
</evidence>
<feature type="coiled-coil region" evidence="1">
    <location>
        <begin position="314"/>
        <end position="376"/>
    </location>
</feature>
<feature type="region of interest" description="Disordered" evidence="2">
    <location>
        <begin position="529"/>
        <end position="634"/>
    </location>
</feature>
<feature type="compositionally biased region" description="Low complexity" evidence="2">
    <location>
        <begin position="54"/>
        <end position="65"/>
    </location>
</feature>
<feature type="compositionally biased region" description="Low complexity" evidence="2">
    <location>
        <begin position="25"/>
        <end position="36"/>
    </location>
</feature>
<reference evidence="3" key="1">
    <citation type="journal article" date="2019" name="Database">
        <title>The radish genome database (RadishGD): an integrated information resource for radish genomics.</title>
        <authorList>
            <person name="Yu H.J."/>
            <person name="Baek S."/>
            <person name="Lee Y.J."/>
            <person name="Cho A."/>
            <person name="Mun J.H."/>
        </authorList>
    </citation>
    <scope>NUCLEOTIDE SEQUENCE [LARGE SCALE GENOMIC DNA]</scope>
    <source>
        <strain evidence="3">cv. WK10039</strain>
    </source>
</reference>
<dbReference type="AlphaFoldDB" id="A0A9W3CI41"/>
<feature type="region of interest" description="Disordered" evidence="2">
    <location>
        <begin position="20"/>
        <end position="209"/>
    </location>
</feature>
<accession>A0A9W3CI41</accession>
<proteinExistence type="predicted"/>
<feature type="compositionally biased region" description="Basic and acidic residues" evidence="2">
    <location>
        <begin position="158"/>
        <end position="169"/>
    </location>
</feature>
<evidence type="ECO:0000313" key="5">
    <source>
        <dbReference type="RefSeq" id="XP_056851263.1"/>
    </source>
</evidence>
<gene>
    <name evidence="4 5" type="primary">LOC108824824</name>
</gene>
<organism evidence="3 5">
    <name type="scientific">Raphanus sativus</name>
    <name type="common">Radish</name>
    <name type="synonym">Raphanus raphanistrum var. sativus</name>
    <dbReference type="NCBI Taxonomy" id="3726"/>
    <lineage>
        <taxon>Eukaryota</taxon>
        <taxon>Viridiplantae</taxon>
        <taxon>Streptophyta</taxon>
        <taxon>Embryophyta</taxon>
        <taxon>Tracheophyta</taxon>
        <taxon>Spermatophyta</taxon>
        <taxon>Magnoliopsida</taxon>
        <taxon>eudicotyledons</taxon>
        <taxon>Gunneridae</taxon>
        <taxon>Pentapetalae</taxon>
        <taxon>rosids</taxon>
        <taxon>malvids</taxon>
        <taxon>Brassicales</taxon>
        <taxon>Brassicaceae</taxon>
        <taxon>Brassiceae</taxon>
        <taxon>Raphanus</taxon>
    </lineage>
</organism>
<protein>
    <submittedName>
        <fullName evidence="4 5">Uncharacterized protein LOC108824824</fullName>
    </submittedName>
</protein>
<sequence>MDGVPDLSALLKGQLKLLATKDKAPSSSAGADPASARTSLPTDPEVQERLPEVGASDPGSAAGSAENKRRKKKSGKKRARDESASNETEVAADVVNQHDPDPSEGTAPSESLDKKKRRKKKKDAENSVASRDGIVDPSLGVQSEGILEEPSVLANSPPRDEVLLRKDASDALGQSGGSPKKKKSKDVAGPLSSVQSAPQLGGSAGGNFPVRGLAPDFRDRISFSYDERMPLILNPPRCAELTRQIRGDPVGLPPVEELTFKELYAEAACSSKRNEANMNLLVAAYEGELRRTVVQLAAAEKLARVRQLAIDRVKGELKEAKDKAIEDKEILREQFEKLEGKLKSSQSAKKKLSDENAALNKKIAALEEHNASISAELSSEGKRLRDSRIHEVTQERVRVLSAMIAKANVRFNNIRDCESGRGEFDLARNLYGQAMGTKKCIEMILNSGSPLTQEHVDFFAAQEKQYEAEVARLAVKPIPESDLSLAPLVLPSQYVDEDALASLDLFGSNMSVMNSDAVALLQRSEDEQLETELPAKTATPSRVVETESSAKGPPFMISDGSLSEEEGGIGDSPSPLLVNNEVEAGGKTMDAEAAGESGGGAKDAADLAGGEGATDPVGAKDRTDLETHPEGREP</sequence>
<name>A0A9W3CI41_RAPSA</name>
<dbReference type="Proteomes" id="UP000504610">
    <property type="component" value="Chromosome 9"/>
</dbReference>
<dbReference type="KEGG" id="rsz:108824824"/>
<feature type="compositionally biased region" description="Basic residues" evidence="2">
    <location>
        <begin position="68"/>
        <end position="78"/>
    </location>
</feature>
<keyword evidence="3" id="KW-1185">Reference proteome</keyword>
<feature type="compositionally biased region" description="Basic and acidic residues" evidence="2">
    <location>
        <begin position="618"/>
        <end position="634"/>
    </location>
</feature>
<dbReference type="RefSeq" id="XP_056851262.1">
    <property type="nucleotide sequence ID" value="XM_056995282.1"/>
</dbReference>
<evidence type="ECO:0000313" key="4">
    <source>
        <dbReference type="RefSeq" id="XP_056851262.1"/>
    </source>
</evidence>